<feature type="region of interest" description="Disordered" evidence="1">
    <location>
        <begin position="1"/>
        <end position="30"/>
    </location>
</feature>
<name>A0A345SUX6_9ACTN</name>
<reference evidence="4" key="1">
    <citation type="submission" date="2018-07" db="EMBL/GenBank/DDBJ databases">
        <title>Streptacidiphilus bronchialis DSM 106435 chromosome.</title>
        <authorList>
            <person name="Batra D."/>
            <person name="Gulvik C.A."/>
        </authorList>
    </citation>
    <scope>NUCLEOTIDE SEQUENCE [LARGE SCALE GENOMIC DNA]</scope>
    <source>
        <strain evidence="4">DSM 106435</strain>
    </source>
</reference>
<keyword evidence="4" id="KW-1185">Reference proteome</keyword>
<dbReference type="OrthoDB" id="3477915at2"/>
<feature type="compositionally biased region" description="Low complexity" evidence="1">
    <location>
        <begin position="259"/>
        <end position="269"/>
    </location>
</feature>
<gene>
    <name evidence="3" type="ORF">C7M71_008830</name>
</gene>
<dbReference type="CDD" id="cd07890">
    <property type="entry name" value="CYTH-like_AC_IV-like"/>
    <property type="match status" value="1"/>
</dbReference>
<feature type="compositionally biased region" description="Polar residues" evidence="1">
    <location>
        <begin position="8"/>
        <end position="19"/>
    </location>
</feature>
<dbReference type="PROSITE" id="PS51707">
    <property type="entry name" value="CYTH"/>
    <property type="match status" value="1"/>
</dbReference>
<dbReference type="EMBL" id="CP031264">
    <property type="protein sequence ID" value="AXI77531.1"/>
    <property type="molecule type" value="Genomic_DNA"/>
</dbReference>
<evidence type="ECO:0000259" key="2">
    <source>
        <dbReference type="PROSITE" id="PS51707"/>
    </source>
</evidence>
<dbReference type="KEGG" id="stri:C7M71_008830"/>
<sequence>MQEVRGSNPLSSTATQRAASPTGGGPFRIPAQTPRRLRLRQLALQTQLPCLATPAPWREVHMSTEVEYEAKILDVDPEKIRAALAEAGAEHHGDRLQRRYVYDIPGKAGTWVRLRDTGTAVTLCVKEISDPEAIDGVRETETTVGDFDATNAILGKLGYQPKAYQENRRSSWSLLGAAIEIDHWPLIPPYLEVEGSSGEHVHETVHAIGLLVEDLTSENTTLVYRRYGIDIASMPRLTFADLGSSGIAEEARDDPSPAGPAAGRTPAGGVHPLPSPWCRARPAQALSHPE</sequence>
<protein>
    <submittedName>
        <fullName evidence="3">CYTH domain-containing protein</fullName>
    </submittedName>
</protein>
<feature type="region of interest" description="Disordered" evidence="1">
    <location>
        <begin position="247"/>
        <end position="290"/>
    </location>
</feature>
<proteinExistence type="predicted"/>
<dbReference type="AlphaFoldDB" id="A0A345SUX6"/>
<dbReference type="InterPro" id="IPR008173">
    <property type="entry name" value="Adenylyl_cyclase_CyaB"/>
</dbReference>
<dbReference type="Proteomes" id="UP000249340">
    <property type="component" value="Chromosome"/>
</dbReference>
<evidence type="ECO:0000313" key="4">
    <source>
        <dbReference type="Proteomes" id="UP000249340"/>
    </source>
</evidence>
<dbReference type="Pfam" id="PF01928">
    <property type="entry name" value="CYTH"/>
    <property type="match status" value="1"/>
</dbReference>
<evidence type="ECO:0000313" key="3">
    <source>
        <dbReference type="EMBL" id="AXI77531.1"/>
    </source>
</evidence>
<dbReference type="InterPro" id="IPR023577">
    <property type="entry name" value="CYTH_domain"/>
</dbReference>
<dbReference type="InterPro" id="IPR033469">
    <property type="entry name" value="CYTH-like_dom_sf"/>
</dbReference>
<evidence type="ECO:0000256" key="1">
    <source>
        <dbReference type="SAM" id="MobiDB-lite"/>
    </source>
</evidence>
<dbReference type="SUPFAM" id="SSF55154">
    <property type="entry name" value="CYTH-like phosphatases"/>
    <property type="match status" value="1"/>
</dbReference>
<organism evidence="3 4">
    <name type="scientific">Peterkaempfera bronchialis</name>
    <dbReference type="NCBI Taxonomy" id="2126346"/>
    <lineage>
        <taxon>Bacteria</taxon>
        <taxon>Bacillati</taxon>
        <taxon>Actinomycetota</taxon>
        <taxon>Actinomycetes</taxon>
        <taxon>Kitasatosporales</taxon>
        <taxon>Streptomycetaceae</taxon>
        <taxon>Peterkaempfera</taxon>
    </lineage>
</organism>
<dbReference type="Gene3D" id="2.40.320.10">
    <property type="entry name" value="Hypothetical Protein Pfu-838710-001"/>
    <property type="match status" value="1"/>
</dbReference>
<accession>A0A345SUX6</accession>
<feature type="domain" description="CYTH" evidence="2">
    <location>
        <begin position="65"/>
        <end position="233"/>
    </location>
</feature>